<accession>A0A2P2PYN7</accession>
<evidence type="ECO:0000313" key="1">
    <source>
        <dbReference type="EMBL" id="MBX59861.1"/>
    </source>
</evidence>
<sequence length="67" mass="7801">MLERLCGVPVCSHCVKFLLHSPGFFASNIVYNFELLWSGRHIDFSGFLDHFSLFFTLKRKDMGLEFV</sequence>
<reference evidence="1" key="1">
    <citation type="submission" date="2018-02" db="EMBL/GenBank/DDBJ databases">
        <title>Rhizophora mucronata_Transcriptome.</title>
        <authorList>
            <person name="Meera S.P."/>
            <person name="Sreeshan A."/>
            <person name="Augustine A."/>
        </authorList>
    </citation>
    <scope>NUCLEOTIDE SEQUENCE</scope>
    <source>
        <tissue evidence="1">Leaf</tissue>
    </source>
</reference>
<organism evidence="1">
    <name type="scientific">Rhizophora mucronata</name>
    <name type="common">Asiatic mangrove</name>
    <dbReference type="NCBI Taxonomy" id="61149"/>
    <lineage>
        <taxon>Eukaryota</taxon>
        <taxon>Viridiplantae</taxon>
        <taxon>Streptophyta</taxon>
        <taxon>Embryophyta</taxon>
        <taxon>Tracheophyta</taxon>
        <taxon>Spermatophyta</taxon>
        <taxon>Magnoliopsida</taxon>
        <taxon>eudicotyledons</taxon>
        <taxon>Gunneridae</taxon>
        <taxon>Pentapetalae</taxon>
        <taxon>rosids</taxon>
        <taxon>fabids</taxon>
        <taxon>Malpighiales</taxon>
        <taxon>Rhizophoraceae</taxon>
        <taxon>Rhizophora</taxon>
    </lineage>
</organism>
<name>A0A2P2PYN7_RHIMU</name>
<proteinExistence type="predicted"/>
<dbReference type="AlphaFoldDB" id="A0A2P2PYN7"/>
<dbReference type="EMBL" id="GGEC01079377">
    <property type="protein sequence ID" value="MBX59861.1"/>
    <property type="molecule type" value="Transcribed_RNA"/>
</dbReference>
<protein>
    <submittedName>
        <fullName evidence="1">Uncharacterized protein</fullName>
    </submittedName>
</protein>